<dbReference type="AlphaFoldDB" id="A0A1X0P730"/>
<keyword evidence="2" id="KW-0472">Membrane</keyword>
<accession>A0A1X0P730</accession>
<sequence>MRRHHFIALFLTPSCCSRSSLLLLPVTMVIPRRFERLPSGRVRLPRKESSLSSTSSSSSSEHGSTGKVFVNTTGMPVGEVEEGRRGFLGFGSRAGRKMPLNPLAALNPEIRDPSEDRSTSRFLLALQQLNGKRRSREQKMTLQLSAEQKHDIVNRYAQTRWYGFLWYPARNITERQFKWWRRFAHLALIVLMLFGLFIALLLYYREMETVLLLSPEDRRDYQHIVSGMRYSEIYHLAMDVLQKEDPLEALPAPARYHLILEAAREKGWHQIDWELEARTRYPYSPLDEMDFIHMFYWGVIYIGSVLTGGGELFSDRFGNLMDVKGEYRRREMEESFVEHGPMLSSSHKSEERG</sequence>
<dbReference type="GeneID" id="39982032"/>
<comment type="caution">
    <text evidence="4">The sequence shown here is derived from an EMBL/GenBank/DDBJ whole genome shotgun (WGS) entry which is preliminary data.</text>
</comment>
<keyword evidence="2" id="KW-1133">Transmembrane helix</keyword>
<keyword evidence="5" id="KW-1185">Reference proteome</keyword>
<keyword evidence="3" id="KW-0732">Signal</keyword>
<evidence type="ECO:0000313" key="4">
    <source>
        <dbReference type="EMBL" id="ORC92732.1"/>
    </source>
</evidence>
<feature type="transmembrane region" description="Helical" evidence="2">
    <location>
        <begin position="294"/>
        <end position="314"/>
    </location>
</feature>
<evidence type="ECO:0000256" key="1">
    <source>
        <dbReference type="SAM" id="MobiDB-lite"/>
    </source>
</evidence>
<organism evidence="4 5">
    <name type="scientific">Trypanosoma theileri</name>
    <dbReference type="NCBI Taxonomy" id="67003"/>
    <lineage>
        <taxon>Eukaryota</taxon>
        <taxon>Discoba</taxon>
        <taxon>Euglenozoa</taxon>
        <taxon>Kinetoplastea</taxon>
        <taxon>Metakinetoplastina</taxon>
        <taxon>Trypanosomatida</taxon>
        <taxon>Trypanosomatidae</taxon>
        <taxon>Trypanosoma</taxon>
    </lineage>
</organism>
<feature type="region of interest" description="Disordered" evidence="1">
    <location>
        <begin position="44"/>
        <end position="71"/>
    </location>
</feature>
<evidence type="ECO:0000313" key="5">
    <source>
        <dbReference type="Proteomes" id="UP000192257"/>
    </source>
</evidence>
<name>A0A1X0P730_9TRYP</name>
<feature type="chain" id="PRO_5012394134" description="Transmembrane protein" evidence="3">
    <location>
        <begin position="20"/>
        <end position="353"/>
    </location>
</feature>
<dbReference type="RefSeq" id="XP_028886798.1">
    <property type="nucleotide sequence ID" value="XM_029022252.1"/>
</dbReference>
<keyword evidence="2" id="KW-0812">Transmembrane</keyword>
<evidence type="ECO:0008006" key="6">
    <source>
        <dbReference type="Google" id="ProtNLM"/>
    </source>
</evidence>
<evidence type="ECO:0000256" key="2">
    <source>
        <dbReference type="SAM" id="Phobius"/>
    </source>
</evidence>
<proteinExistence type="predicted"/>
<feature type="compositionally biased region" description="Low complexity" evidence="1">
    <location>
        <begin position="50"/>
        <end position="60"/>
    </location>
</feature>
<dbReference type="OrthoDB" id="273060at2759"/>
<dbReference type="VEuPathDB" id="TriTrypDB:TM35_000034850"/>
<dbReference type="EMBL" id="NBCO01000003">
    <property type="protein sequence ID" value="ORC92732.1"/>
    <property type="molecule type" value="Genomic_DNA"/>
</dbReference>
<gene>
    <name evidence="4" type="ORF">TM35_000034850</name>
</gene>
<feature type="transmembrane region" description="Helical" evidence="2">
    <location>
        <begin position="183"/>
        <end position="204"/>
    </location>
</feature>
<dbReference type="Proteomes" id="UP000192257">
    <property type="component" value="Unassembled WGS sequence"/>
</dbReference>
<reference evidence="4 5" key="1">
    <citation type="submission" date="2017-03" db="EMBL/GenBank/DDBJ databases">
        <title>An alternative strategy for trypanosome survival in the mammalian bloodstream revealed through genome and transcriptome analysis of the ubiquitous bovine parasite Trypanosoma (Megatrypanum) theileri.</title>
        <authorList>
            <person name="Kelly S."/>
            <person name="Ivens A."/>
            <person name="Mott A."/>
            <person name="O'Neill E."/>
            <person name="Emms D."/>
            <person name="Macleod O."/>
            <person name="Voorheis P."/>
            <person name="Matthews J."/>
            <person name="Matthews K."/>
            <person name="Carrington M."/>
        </authorList>
    </citation>
    <scope>NUCLEOTIDE SEQUENCE [LARGE SCALE GENOMIC DNA]</scope>
    <source>
        <strain evidence="4">Edinburgh</strain>
    </source>
</reference>
<evidence type="ECO:0000256" key="3">
    <source>
        <dbReference type="SAM" id="SignalP"/>
    </source>
</evidence>
<feature type="signal peptide" evidence="3">
    <location>
        <begin position="1"/>
        <end position="19"/>
    </location>
</feature>
<protein>
    <recommendedName>
        <fullName evidence="6">Transmembrane protein</fullName>
    </recommendedName>
</protein>